<protein>
    <submittedName>
        <fullName evidence="9">Insulin-like growth factor II</fullName>
    </submittedName>
</protein>
<dbReference type="PIR" id="S66484">
    <property type="entry name" value="S66484"/>
</dbReference>
<dbReference type="PANTHER" id="PTHR46886">
    <property type="entry name" value="INSULIN-LIKE GROWTH FACTOR II"/>
    <property type="match status" value="1"/>
</dbReference>
<reference evidence="9" key="1">
    <citation type="journal article" date="1995" name="FEBS Lett.">
        <title>Divergence of insulin-like growth factors I and II in the elasmobranch, Squalus acanthias.</title>
        <authorList>
            <person name="Duguay SJJ"/>
            <person name="Chan SJJ"/>
            <person name="Mommsen TPP"/>
            <person name="Steiner DFF"/>
        </authorList>
    </citation>
    <scope>NUCLEOTIDE SEQUENCE</scope>
    <source>
        <tissue evidence="9">Liver</tissue>
    </source>
</reference>
<feature type="disulfide bond" evidence="6">
    <location>
        <begin position="96"/>
        <end position="101"/>
    </location>
</feature>
<accession>Q91443</accession>
<comment type="subcellular location">
    <subcellularLocation>
        <location evidence="1 7">Secreted</location>
    </subcellularLocation>
</comment>
<dbReference type="InterPro" id="IPR022353">
    <property type="entry name" value="Insulin_CS"/>
</dbReference>
<proteinExistence type="evidence at transcript level"/>
<keyword evidence="3 7" id="KW-0964">Secreted</keyword>
<evidence type="ECO:0000256" key="1">
    <source>
        <dbReference type="ARBA" id="ARBA00004613"/>
    </source>
</evidence>
<evidence type="ECO:0000256" key="4">
    <source>
        <dbReference type="ARBA" id="ARBA00022729"/>
    </source>
</evidence>
<dbReference type="GO" id="GO:0042104">
    <property type="term" value="P:positive regulation of activated T cell proliferation"/>
    <property type="evidence" value="ECO:0007669"/>
    <property type="project" value="TreeGrafter"/>
</dbReference>
<reference evidence="9" key="2">
    <citation type="submission" date="1995-07" db="EMBL/GenBank/DDBJ databases">
        <title>Divergence of insulin-like growth factors I and II in the elasmobranch, Squalus acanthias.</title>
        <authorList>
            <person name="Duguay S.J."/>
            <person name="Chan S.J."/>
            <person name="Mommsen T.P."/>
            <person name="Steiner D.F."/>
        </authorList>
    </citation>
    <scope>NUCLEOTIDE SEQUENCE</scope>
    <source>
        <tissue evidence="9">Liver</tissue>
    </source>
</reference>
<keyword evidence="5" id="KW-0339">Growth factor</keyword>
<dbReference type="PANTHER" id="PTHR46886:SF1">
    <property type="entry name" value="INSULIN-LIKE GROWTH FACTOR II"/>
    <property type="match status" value="1"/>
</dbReference>
<dbReference type="GO" id="GO:0043539">
    <property type="term" value="F:protein serine/threonine kinase activator activity"/>
    <property type="evidence" value="ECO:0007669"/>
    <property type="project" value="TreeGrafter"/>
</dbReference>
<evidence type="ECO:0000256" key="5">
    <source>
        <dbReference type="ARBA" id="ARBA00023030"/>
    </source>
</evidence>
<dbReference type="GO" id="GO:0046628">
    <property type="term" value="P:positive regulation of insulin receptor signaling pathway"/>
    <property type="evidence" value="ECO:0007669"/>
    <property type="project" value="TreeGrafter"/>
</dbReference>
<dbReference type="PRINTS" id="PR02002">
    <property type="entry name" value="INSLNLIKEGF"/>
</dbReference>
<dbReference type="GO" id="GO:0043410">
    <property type="term" value="P:positive regulation of MAPK cascade"/>
    <property type="evidence" value="ECO:0007669"/>
    <property type="project" value="TreeGrafter"/>
</dbReference>
<feature type="disulfide bond" evidence="6">
    <location>
        <begin position="70"/>
        <end position="110"/>
    </location>
</feature>
<dbReference type="GO" id="GO:0008083">
    <property type="term" value="F:growth factor activity"/>
    <property type="evidence" value="ECO:0007669"/>
    <property type="project" value="UniProtKB-KW"/>
</dbReference>
<feature type="domain" description="Insulin-like" evidence="8">
    <location>
        <begin position="55"/>
        <end position="110"/>
    </location>
</feature>
<dbReference type="InterPro" id="IPR022352">
    <property type="entry name" value="Ins/IGF/rlx"/>
</dbReference>
<keyword evidence="4" id="KW-0732">Signal</keyword>
<feature type="disulfide bond" evidence="6">
    <location>
        <begin position="58"/>
        <end position="97"/>
    </location>
</feature>
<dbReference type="GO" id="GO:0005615">
    <property type="term" value="C:extracellular space"/>
    <property type="evidence" value="ECO:0007669"/>
    <property type="project" value="InterPro"/>
</dbReference>
<organism evidence="9">
    <name type="scientific">Squalus acanthias</name>
    <name type="common">Spiny dogfish</name>
    <dbReference type="NCBI Taxonomy" id="7797"/>
    <lineage>
        <taxon>Eukaryota</taxon>
        <taxon>Metazoa</taxon>
        <taxon>Chordata</taxon>
        <taxon>Craniata</taxon>
        <taxon>Vertebrata</taxon>
        <taxon>Chondrichthyes</taxon>
        <taxon>Elasmobranchii</taxon>
        <taxon>Squalomorphii</taxon>
        <taxon>Squaliformes</taxon>
        <taxon>Squalidae</taxon>
        <taxon>Squalus</taxon>
    </lineage>
</organism>
<dbReference type="GO" id="GO:1905564">
    <property type="term" value="P:positive regulation of vascular endothelial cell proliferation"/>
    <property type="evidence" value="ECO:0007669"/>
    <property type="project" value="TreeGrafter"/>
</dbReference>
<dbReference type="InterPro" id="IPR022350">
    <property type="entry name" value="IGF-1/2"/>
</dbReference>
<evidence type="ECO:0000256" key="7">
    <source>
        <dbReference type="RuleBase" id="RU000406"/>
    </source>
</evidence>
<dbReference type="EMBL" id="Z50082">
    <property type="protein sequence ID" value="CAA90413.1"/>
    <property type="molecule type" value="mRNA"/>
</dbReference>
<dbReference type="GO" id="GO:0005159">
    <property type="term" value="F:insulin-like growth factor receptor binding"/>
    <property type="evidence" value="ECO:0007669"/>
    <property type="project" value="TreeGrafter"/>
</dbReference>
<dbReference type="PROSITE" id="PS00262">
    <property type="entry name" value="INSULIN"/>
    <property type="match status" value="1"/>
</dbReference>
<evidence type="ECO:0000259" key="8">
    <source>
        <dbReference type="SMART" id="SM00078"/>
    </source>
</evidence>
<evidence type="ECO:0000256" key="3">
    <source>
        <dbReference type="ARBA" id="ARBA00022525"/>
    </source>
</evidence>
<dbReference type="InterPro" id="IPR036438">
    <property type="entry name" value="Insulin-like_sf"/>
</dbReference>
<dbReference type="Pfam" id="PF00049">
    <property type="entry name" value="Insulin"/>
    <property type="match status" value="1"/>
</dbReference>
<dbReference type="PRINTS" id="PR00276">
    <property type="entry name" value="INSULINFAMLY"/>
</dbReference>
<dbReference type="Gene3D" id="1.10.100.10">
    <property type="entry name" value="Insulin-like"/>
    <property type="match status" value="1"/>
</dbReference>
<evidence type="ECO:0000313" key="9">
    <source>
        <dbReference type="EMBL" id="CAA90413.1"/>
    </source>
</evidence>
<evidence type="ECO:0000256" key="6">
    <source>
        <dbReference type="PIRSR" id="PIRSR622350-50"/>
    </source>
</evidence>
<evidence type="ECO:0000256" key="2">
    <source>
        <dbReference type="ARBA" id="ARBA00009034"/>
    </source>
</evidence>
<dbReference type="GO" id="GO:0051147">
    <property type="term" value="P:regulation of muscle cell differentiation"/>
    <property type="evidence" value="ECO:0007669"/>
    <property type="project" value="TreeGrafter"/>
</dbReference>
<dbReference type="InterPro" id="IPR016179">
    <property type="entry name" value="Insulin-like"/>
</dbReference>
<dbReference type="SMART" id="SM00078">
    <property type="entry name" value="IlGF"/>
    <property type="match status" value="1"/>
</dbReference>
<sequence length="210" mass="23027" precursor="true">MGRHSALGLSGNRQVSPCTGTRPFKVVGSRSPVQPLCILLALTVCIGTSEARLEETLCGSELVDTLQFICAERGFYFVSKVVGRRSRQNRGIVEECCFRSCDLLILETYCAVPPEAARSTPSPAQQRTLMHRIVGKRSLGIEQERLTRPGGHLQQYLNNASPASSPKAEILDWPGEGEASPPIGDLTWRARYPPRHWVWLSAALPSPSTS</sequence>
<dbReference type="SUPFAM" id="SSF56994">
    <property type="entry name" value="Insulin-like"/>
    <property type="match status" value="1"/>
</dbReference>
<dbReference type="CDD" id="cd04368">
    <property type="entry name" value="IlGF"/>
    <property type="match status" value="1"/>
</dbReference>
<comment type="similarity">
    <text evidence="2 7">Belongs to the insulin family.</text>
</comment>
<name>Q91443_SQUAC</name>
<dbReference type="GO" id="GO:0045944">
    <property type="term" value="P:positive regulation of transcription by RNA polymerase II"/>
    <property type="evidence" value="ECO:0007669"/>
    <property type="project" value="TreeGrafter"/>
</dbReference>
<keyword evidence="6" id="KW-1015">Disulfide bond</keyword>
<dbReference type="AlphaFoldDB" id="Q91443"/>
<dbReference type="GO" id="GO:0005179">
    <property type="term" value="F:hormone activity"/>
    <property type="evidence" value="ECO:0007669"/>
    <property type="project" value="InterPro"/>
</dbReference>